<dbReference type="Proteomes" id="UP000270034">
    <property type="component" value="Chromosome"/>
</dbReference>
<name>A0A2Z5ZHU5_9PROT</name>
<reference evidence="2 3" key="1">
    <citation type="submission" date="2018-02" db="EMBL/GenBank/DDBJ databases">
        <title>Acetobacter orientalis genome.</title>
        <authorList>
            <person name="Nakashima N."/>
            <person name="Tamura T."/>
        </authorList>
    </citation>
    <scope>NUCLEOTIDE SEQUENCE [LARGE SCALE GENOMIC DNA]</scope>
    <source>
        <strain evidence="2 3">FAN1</strain>
    </source>
</reference>
<protein>
    <submittedName>
        <fullName evidence="2">F-box/kelch-repeat protein SKIP25</fullName>
    </submittedName>
</protein>
<organism evidence="2 3">
    <name type="scientific">Acetobacter orientalis</name>
    <dbReference type="NCBI Taxonomy" id="146474"/>
    <lineage>
        <taxon>Bacteria</taxon>
        <taxon>Pseudomonadati</taxon>
        <taxon>Pseudomonadota</taxon>
        <taxon>Alphaproteobacteria</taxon>
        <taxon>Acetobacterales</taxon>
        <taxon>Acetobacteraceae</taxon>
        <taxon>Acetobacter</taxon>
    </lineage>
</organism>
<feature type="region of interest" description="Disordered" evidence="1">
    <location>
        <begin position="1"/>
        <end position="49"/>
    </location>
</feature>
<evidence type="ECO:0000313" key="3">
    <source>
        <dbReference type="Proteomes" id="UP000270034"/>
    </source>
</evidence>
<proteinExistence type="predicted"/>
<dbReference type="KEGG" id="aot:AcetOri_orf02662"/>
<evidence type="ECO:0000256" key="1">
    <source>
        <dbReference type="SAM" id="MobiDB-lite"/>
    </source>
</evidence>
<dbReference type="EMBL" id="AP018515">
    <property type="protein sequence ID" value="BBC80128.1"/>
    <property type="molecule type" value="Genomic_DNA"/>
</dbReference>
<gene>
    <name evidence="2" type="ORF">AcetOrient_orf02662</name>
</gene>
<dbReference type="AlphaFoldDB" id="A0A2Z5ZHU5"/>
<sequence>MTWCSPIESRQISAIQKSAPPYTDTEQAGQMKKREHTTRRLITPLCGTT</sequence>
<accession>A0A2Z5ZHU5</accession>
<evidence type="ECO:0000313" key="2">
    <source>
        <dbReference type="EMBL" id="BBC80128.1"/>
    </source>
</evidence>